<organism evidence="2">
    <name type="scientific">Cyprideis torosa</name>
    <dbReference type="NCBI Taxonomy" id="163714"/>
    <lineage>
        <taxon>Eukaryota</taxon>
        <taxon>Metazoa</taxon>
        <taxon>Ecdysozoa</taxon>
        <taxon>Arthropoda</taxon>
        <taxon>Crustacea</taxon>
        <taxon>Oligostraca</taxon>
        <taxon>Ostracoda</taxon>
        <taxon>Podocopa</taxon>
        <taxon>Podocopida</taxon>
        <taxon>Cytherocopina</taxon>
        <taxon>Cytheroidea</taxon>
        <taxon>Cytherideidae</taxon>
        <taxon>Cyprideis</taxon>
    </lineage>
</organism>
<feature type="non-terminal residue" evidence="2">
    <location>
        <position position="1"/>
    </location>
</feature>
<dbReference type="AlphaFoldDB" id="A0A7R8ZTL0"/>
<name>A0A7R8ZTL0_9CRUS</name>
<dbReference type="OrthoDB" id="9995434at2759"/>
<accession>A0A7R8ZTL0</accession>
<dbReference type="InterPro" id="IPR029149">
    <property type="entry name" value="Creatin/AminoP/Spt16_N"/>
</dbReference>
<gene>
    <name evidence="2" type="ORF">CTOB1V02_LOCUS9125</name>
</gene>
<dbReference type="InterPro" id="IPR000587">
    <property type="entry name" value="Creatinase_N"/>
</dbReference>
<protein>
    <recommendedName>
        <fullName evidence="1">Creatinase N-terminal domain-containing protein</fullName>
    </recommendedName>
</protein>
<feature type="domain" description="Creatinase N-terminal" evidence="1">
    <location>
        <begin position="29"/>
        <end position="105"/>
    </location>
</feature>
<dbReference type="Gene3D" id="3.40.350.10">
    <property type="entry name" value="Creatinase/prolidase N-terminal domain"/>
    <property type="match status" value="1"/>
</dbReference>
<dbReference type="EMBL" id="OB663345">
    <property type="protein sequence ID" value="CAD7231274.1"/>
    <property type="molecule type" value="Genomic_DNA"/>
</dbReference>
<evidence type="ECO:0000259" key="1">
    <source>
        <dbReference type="Pfam" id="PF01321"/>
    </source>
</evidence>
<dbReference type="PANTHER" id="PTHR43763:SF6">
    <property type="entry name" value="XAA-PRO AMINOPEPTIDASE 1"/>
    <property type="match status" value="1"/>
</dbReference>
<sequence length="116" mass="13363">MLSRLFFIRALNFPFSCRLYSNMNPGEKLEKLRGLMKERNLQAYVIPSGDDHMSENPPLAFKRREFITGFTGSAGTALVTASKALLWTDGRYFVQADKELDKEHWTLMKDCNIIQN</sequence>
<dbReference type="PANTHER" id="PTHR43763">
    <property type="entry name" value="XAA-PRO AMINOPEPTIDASE 1"/>
    <property type="match status" value="1"/>
</dbReference>
<proteinExistence type="predicted"/>
<reference evidence="2" key="1">
    <citation type="submission" date="2020-11" db="EMBL/GenBank/DDBJ databases">
        <authorList>
            <person name="Tran Van P."/>
        </authorList>
    </citation>
    <scope>NUCLEOTIDE SEQUENCE</scope>
</reference>
<dbReference type="Pfam" id="PF01321">
    <property type="entry name" value="Creatinase_N"/>
    <property type="match status" value="1"/>
</dbReference>
<dbReference type="InterPro" id="IPR050422">
    <property type="entry name" value="X-Pro_aminopeptidase_P"/>
</dbReference>
<dbReference type="SUPFAM" id="SSF53092">
    <property type="entry name" value="Creatinase/prolidase N-terminal domain"/>
    <property type="match status" value="1"/>
</dbReference>
<evidence type="ECO:0000313" key="2">
    <source>
        <dbReference type="EMBL" id="CAD7231274.1"/>
    </source>
</evidence>